<feature type="non-terminal residue" evidence="1">
    <location>
        <position position="1"/>
    </location>
</feature>
<comment type="caution">
    <text evidence="1">The sequence shown here is derived from an EMBL/GenBank/DDBJ whole genome shotgun (WGS) entry which is preliminary data.</text>
</comment>
<dbReference type="EMBL" id="JADIMX010000058">
    <property type="protein sequence ID" value="MBO8434274.1"/>
    <property type="molecule type" value="Genomic_DNA"/>
</dbReference>
<proteinExistence type="predicted"/>
<dbReference type="Pfam" id="PF12787">
    <property type="entry name" value="EcsC"/>
    <property type="match status" value="1"/>
</dbReference>
<accession>A0A9D9DUL0</accession>
<protein>
    <submittedName>
        <fullName evidence="1">EcsC family protein</fullName>
    </submittedName>
</protein>
<dbReference type="InterPro" id="IPR024787">
    <property type="entry name" value="EcsC"/>
</dbReference>
<reference evidence="1" key="1">
    <citation type="submission" date="2020-10" db="EMBL/GenBank/DDBJ databases">
        <authorList>
            <person name="Gilroy R."/>
        </authorList>
    </citation>
    <scope>NUCLEOTIDE SEQUENCE</scope>
    <source>
        <strain evidence="1">F6-4510</strain>
    </source>
</reference>
<evidence type="ECO:0000313" key="1">
    <source>
        <dbReference type="EMBL" id="MBO8434274.1"/>
    </source>
</evidence>
<sequence>AFDFIFDEGLDLIEKTYSKEKILNEYIENKNNFNKEKTLKNLRKFDKCLKSSNAISIISTGIKSTALGIVGVGMPDIPIFIAEILRVICKTALSYGYRYENDREKIYILSIIAFSISYGEDRVLYSKLCDDIAKCIDNKTDIKVSLKDMEEKVSGILAKRICGVKVVQGIMILGALSSVSNVSIMNDMSYGAFLKYKKRFLNYKLLDKK</sequence>
<evidence type="ECO:0000313" key="2">
    <source>
        <dbReference type="Proteomes" id="UP000823611"/>
    </source>
</evidence>
<reference evidence="1" key="2">
    <citation type="journal article" date="2021" name="PeerJ">
        <title>Extensive microbial diversity within the chicken gut microbiome revealed by metagenomics and culture.</title>
        <authorList>
            <person name="Gilroy R."/>
            <person name="Ravi A."/>
            <person name="Getino M."/>
            <person name="Pursley I."/>
            <person name="Horton D.L."/>
            <person name="Alikhan N.F."/>
            <person name="Baker D."/>
            <person name="Gharbi K."/>
            <person name="Hall N."/>
            <person name="Watson M."/>
            <person name="Adriaenssens E.M."/>
            <person name="Foster-Nyarko E."/>
            <person name="Jarju S."/>
            <person name="Secka A."/>
            <person name="Antonio M."/>
            <person name="Oren A."/>
            <person name="Chaudhuri R.R."/>
            <person name="La Ragione R."/>
            <person name="Hildebrand F."/>
            <person name="Pallen M.J."/>
        </authorList>
    </citation>
    <scope>NUCLEOTIDE SEQUENCE</scope>
    <source>
        <strain evidence="1">F6-4510</strain>
    </source>
</reference>
<dbReference type="Proteomes" id="UP000823611">
    <property type="component" value="Unassembled WGS sequence"/>
</dbReference>
<gene>
    <name evidence="1" type="ORF">IAC55_02995</name>
</gene>
<name>A0A9D9DUL0_9FIRM</name>
<dbReference type="AlphaFoldDB" id="A0A9D9DUL0"/>
<organism evidence="1 2">
    <name type="scientific">Candidatus Fimicola merdigallinarum</name>
    <dbReference type="NCBI Taxonomy" id="2840819"/>
    <lineage>
        <taxon>Bacteria</taxon>
        <taxon>Bacillati</taxon>
        <taxon>Bacillota</taxon>
        <taxon>Clostridia</taxon>
        <taxon>Lachnospirales</taxon>
        <taxon>Lachnospiraceae</taxon>
        <taxon>Lachnospiraceae incertae sedis</taxon>
        <taxon>Candidatus Fimicola</taxon>
    </lineage>
</organism>